<proteinExistence type="predicted"/>
<comment type="caution">
    <text evidence="3">The sequence shown here is derived from an EMBL/GenBank/DDBJ whole genome shotgun (WGS) entry which is preliminary data.</text>
</comment>
<gene>
    <name evidence="3" type="ORF">HF682_09125</name>
</gene>
<dbReference type="PANTHER" id="PTHR38690:SF1">
    <property type="entry name" value="PROTEASE"/>
    <property type="match status" value="1"/>
</dbReference>
<keyword evidence="1" id="KW-1133">Transmembrane helix</keyword>
<organism evidence="3 4">
    <name type="scientific">Leeia aquatica</name>
    <dbReference type="NCBI Taxonomy" id="2725557"/>
    <lineage>
        <taxon>Bacteria</taxon>
        <taxon>Pseudomonadati</taxon>
        <taxon>Pseudomonadota</taxon>
        <taxon>Betaproteobacteria</taxon>
        <taxon>Neisseriales</taxon>
        <taxon>Leeiaceae</taxon>
        <taxon>Leeia</taxon>
    </lineage>
</organism>
<dbReference type="Pfam" id="PF13116">
    <property type="entry name" value="YhdP"/>
    <property type="match status" value="1"/>
</dbReference>
<feature type="transmembrane region" description="Helical" evidence="1">
    <location>
        <begin position="40"/>
        <end position="63"/>
    </location>
</feature>
<accession>A0A847SDR4</accession>
<evidence type="ECO:0000313" key="3">
    <source>
        <dbReference type="EMBL" id="NLR75318.1"/>
    </source>
</evidence>
<keyword evidence="4" id="KW-1185">Reference proteome</keyword>
<dbReference type="NCBIfam" id="TIGR02099">
    <property type="entry name" value="YhdP family protein"/>
    <property type="match status" value="1"/>
</dbReference>
<sequence>MTSLPETLPTEPAETELPAVMHRRGWHRLPQRVLRWHGRWLWRLLLLLVFLLFALIGGLRYWLLPHIDDYRPWIADKLTASIGIPVQLDRLEGEWQGLNPTLVVHGFRMLDPQQRPAIQLKRVDTTLSWWSLLSGEIRFADMRVEQPALDFRRSRDGVIYLAGLPLNRSKSTPDNAFPDWLLKQGRIRIEDAQLSWIDELRNTPPITLSKLDVTLLNRLGRHRLAVRGTPPADLASELDFRANLQGERVQDWQDWTGQLYLRQDYVDMARLRTWLPVSELPQGVPSQGRGGVQVWLKLNQGRVADATVDVALRDVRLRMAETTPELALRQLSGRVYWALATDRLQVKTNDLRFDLRDGTSLPPLSLDLTLLRDGPRSIKGGTLTAVALPLSPFARLAAYFPLPAPLPDWLNGLSPRGALKDVKLAWQGSGRPAHYSADAQLDDLGISAWRGVPGVDHLNGRIRITENQGELALQSGKQSLALPGVFEVPLPIDRLQLNAGWLRQPDGQWSVQLDRLQLSSPDLEGVFHGQYRTEAKGSGWIDLRGELARGEANAVWKYLPLVTAEDARHWLKASLLQGRGVDGRLQLTGRLDEFPFDKKKGLFHITARAENVLMQFNPSWPKVEQIQGEIEFLGDVMTVRARQARIMGTQVQQAEAKIGALSHAELLTVEGTVNGPMAAYLDYAQKSPVKEVVGDLLDDAVAKGDATLQLQIKVPLRHAVDTSVNGALRFQNNRLQINPSIPVIDRAEGTLLFTEKTFGLQGGRAMVLGHPASFVANTDASGTVRLSGSGRAGAAALRQQFELPFEHALQGETDWQALIALNKRRTDVRISSTLQGLAIDLPQPMRKAAAESLPLQLERLPMNDDATRWNIRLGTLLAASMRQQDGKLERASIQLGKVSGVPELHATPGLTVMGNLARLDMDAWIELLQAEPSGSSLPVQQVQAGVTELEAAGRIWHDVQVKASQTRYGPKQESPRWTAQVSARELEGRVDWLPEKDGLVVARLKRLALPKQQDTVTKGLSEGKKSRQPPALDIEVAQFQYGDKQLGELKALARPDGEDWRLQQVRLTVPEAVLSMDGQWQDNAPNSVLKINLKIDTSDAGALLDRLGYPNTLKRGKAVLEGQLAWAGSPFEPNIPTLAGKLTLQAREGQFVKLDPGAGRLLGVLSLQALPRRIALDFRDVFSDGLGFDEITASARVQQGVMHTDDFKLTSPVAGVVLRGDIDLVRETQTLHVRVVPVVGDSVSVAAGLALSNPVAGLAAFLLQKILRDPIGQMVAFEYDVTGPWSNPNVVKTGDGQKTDKPVTSK</sequence>
<name>A0A847SDR4_9NEIS</name>
<reference evidence="3 4" key="1">
    <citation type="submission" date="2020-04" db="EMBL/GenBank/DDBJ databases">
        <title>Draft genome of Leeia sp. IMCC25680.</title>
        <authorList>
            <person name="Song J."/>
            <person name="Cho J.-C."/>
        </authorList>
    </citation>
    <scope>NUCLEOTIDE SEQUENCE [LARGE SCALE GENOMIC DNA]</scope>
    <source>
        <strain evidence="3 4">IMCC25680</strain>
    </source>
</reference>
<dbReference type="Proteomes" id="UP000587991">
    <property type="component" value="Unassembled WGS sequence"/>
</dbReference>
<protein>
    <submittedName>
        <fullName evidence="3">TIGR02099 family protein</fullName>
    </submittedName>
</protein>
<evidence type="ECO:0000313" key="4">
    <source>
        <dbReference type="Proteomes" id="UP000587991"/>
    </source>
</evidence>
<feature type="domain" description="YhdP central" evidence="2">
    <location>
        <begin position="34"/>
        <end position="1290"/>
    </location>
</feature>
<dbReference type="RefSeq" id="WP_168876994.1">
    <property type="nucleotide sequence ID" value="NZ_JABAIM010000002.1"/>
</dbReference>
<keyword evidence="1" id="KW-0812">Transmembrane</keyword>
<keyword evidence="1" id="KW-0472">Membrane</keyword>
<evidence type="ECO:0000259" key="2">
    <source>
        <dbReference type="Pfam" id="PF13116"/>
    </source>
</evidence>
<dbReference type="EMBL" id="JABAIM010000002">
    <property type="protein sequence ID" value="NLR75318.1"/>
    <property type="molecule type" value="Genomic_DNA"/>
</dbReference>
<dbReference type="PANTHER" id="PTHR38690">
    <property type="entry name" value="PROTEASE-RELATED"/>
    <property type="match status" value="1"/>
</dbReference>
<dbReference type="InterPro" id="IPR025263">
    <property type="entry name" value="YhdP_central"/>
</dbReference>
<dbReference type="InterPro" id="IPR011836">
    <property type="entry name" value="YhdP"/>
</dbReference>
<evidence type="ECO:0000256" key="1">
    <source>
        <dbReference type="SAM" id="Phobius"/>
    </source>
</evidence>